<dbReference type="Proteomes" id="UP000626109">
    <property type="component" value="Unassembled WGS sequence"/>
</dbReference>
<feature type="region of interest" description="Disordered" evidence="1">
    <location>
        <begin position="156"/>
        <end position="203"/>
    </location>
</feature>
<comment type="caution">
    <text evidence="2">The sequence shown here is derived from an EMBL/GenBank/DDBJ whole genome shotgun (WGS) entry which is preliminary data.</text>
</comment>
<feature type="region of interest" description="Disordered" evidence="1">
    <location>
        <begin position="28"/>
        <end position="61"/>
    </location>
</feature>
<dbReference type="AlphaFoldDB" id="A0A813JHK5"/>
<feature type="compositionally biased region" description="Polar residues" evidence="1">
    <location>
        <begin position="28"/>
        <end position="39"/>
    </location>
</feature>
<gene>
    <name evidence="2" type="ORF">PGLA2088_LOCUS20386</name>
</gene>
<accession>A0A813JHK5</accession>
<evidence type="ECO:0000313" key="2">
    <source>
        <dbReference type="EMBL" id="CAE8677598.1"/>
    </source>
</evidence>
<evidence type="ECO:0000256" key="1">
    <source>
        <dbReference type="SAM" id="MobiDB-lite"/>
    </source>
</evidence>
<feature type="compositionally biased region" description="Low complexity" evidence="1">
    <location>
        <begin position="40"/>
        <end position="61"/>
    </location>
</feature>
<proteinExistence type="predicted"/>
<dbReference type="EMBL" id="CAJNNW010025538">
    <property type="protein sequence ID" value="CAE8677598.1"/>
    <property type="molecule type" value="Genomic_DNA"/>
</dbReference>
<feature type="non-terminal residue" evidence="2">
    <location>
        <position position="241"/>
    </location>
</feature>
<evidence type="ECO:0000313" key="3">
    <source>
        <dbReference type="Proteomes" id="UP000626109"/>
    </source>
</evidence>
<protein>
    <submittedName>
        <fullName evidence="2">Uncharacterized protein</fullName>
    </submittedName>
</protein>
<sequence>AAPPLAGSPAGSPPRLLRGVFLNSALAQHSENNSSNNNRTTKTTTKTTTTTAEPQATTTAAAGRRAELWLHGQLPLRGSALPRLLDPGPGAEVFTCTLEHLEKHVEENTAASSLPEESTDDCPCQRYPTIPTSGFNNNNINNKTTKHPILIRKTRFNNNNNSSFNNNSSSNNSNDNNNHNNNHSNNNSNNNNNENTNSENSHSNSGLDWFCLEHLSSRGSFRLQAAKSPEKLQALREAGSP</sequence>
<feature type="compositionally biased region" description="Low complexity" evidence="1">
    <location>
        <begin position="157"/>
        <end position="203"/>
    </location>
</feature>
<reference evidence="2" key="1">
    <citation type="submission" date="2021-02" db="EMBL/GenBank/DDBJ databases">
        <authorList>
            <person name="Dougan E. K."/>
            <person name="Rhodes N."/>
            <person name="Thang M."/>
            <person name="Chan C."/>
        </authorList>
    </citation>
    <scope>NUCLEOTIDE SEQUENCE</scope>
</reference>
<organism evidence="2 3">
    <name type="scientific">Polarella glacialis</name>
    <name type="common">Dinoflagellate</name>
    <dbReference type="NCBI Taxonomy" id="89957"/>
    <lineage>
        <taxon>Eukaryota</taxon>
        <taxon>Sar</taxon>
        <taxon>Alveolata</taxon>
        <taxon>Dinophyceae</taxon>
        <taxon>Suessiales</taxon>
        <taxon>Suessiaceae</taxon>
        <taxon>Polarella</taxon>
    </lineage>
</organism>
<name>A0A813JHK5_POLGL</name>